<evidence type="ECO:0000313" key="3">
    <source>
        <dbReference type="EMBL" id="SVD55337.1"/>
    </source>
</evidence>
<dbReference type="AlphaFoldDB" id="A0A382W936"/>
<name>A0A382W936_9ZZZZ</name>
<accession>A0A382W936</accession>
<feature type="non-terminal residue" evidence="3">
    <location>
        <position position="1"/>
    </location>
</feature>
<protein>
    <recommendedName>
        <fullName evidence="2">Soluble ligand binding domain-containing protein</fullName>
    </recommendedName>
</protein>
<feature type="coiled-coil region" evidence="1">
    <location>
        <begin position="175"/>
        <end position="202"/>
    </location>
</feature>
<reference evidence="3" key="1">
    <citation type="submission" date="2018-05" db="EMBL/GenBank/DDBJ databases">
        <authorList>
            <person name="Lanie J.A."/>
            <person name="Ng W.-L."/>
            <person name="Kazmierczak K.M."/>
            <person name="Andrzejewski T.M."/>
            <person name="Davidsen T.M."/>
            <person name="Wayne K.J."/>
            <person name="Tettelin H."/>
            <person name="Glass J.I."/>
            <person name="Rusch D."/>
            <person name="Podicherti R."/>
            <person name="Tsui H.-C.T."/>
            <person name="Winkler M.E."/>
        </authorList>
    </citation>
    <scope>NUCLEOTIDE SEQUENCE</scope>
</reference>
<proteinExistence type="predicted"/>
<feature type="domain" description="Soluble ligand binding" evidence="2">
    <location>
        <begin position="232"/>
        <end position="276"/>
    </location>
</feature>
<dbReference type="Pfam" id="PF10531">
    <property type="entry name" value="SLBB"/>
    <property type="match status" value="1"/>
</dbReference>
<feature type="non-terminal residue" evidence="3">
    <location>
        <position position="279"/>
    </location>
</feature>
<sequence>DLTYVLVKRENLLNQTYEYLQIDFEEIFDSDAIDANILLNTRDEILLLPSLLTPEQITTQLIEDSYAIENDQVVLEQDLWSSMTYLRKSLMEEELSAEQTGQGEGTTMIDPDTGLPFEGGLKLNTEFRRYYEYSIYDYCVIPEDLAFLVIEALGFRPKTKVPFEDLEGLQSQEDLDNLLDEINTEKAKVRNLEATGQDLETTLTDVCRRQLLEPELDIINRQRTPNKETKTVQVFGSVHFPGTYPLTSGMVLSGAIKAAGGLQSATYDSEIEISRMINV</sequence>
<dbReference type="InterPro" id="IPR019554">
    <property type="entry name" value="Soluble_ligand-bd"/>
</dbReference>
<evidence type="ECO:0000256" key="1">
    <source>
        <dbReference type="SAM" id="Coils"/>
    </source>
</evidence>
<organism evidence="3">
    <name type="scientific">marine metagenome</name>
    <dbReference type="NCBI Taxonomy" id="408172"/>
    <lineage>
        <taxon>unclassified sequences</taxon>
        <taxon>metagenomes</taxon>
        <taxon>ecological metagenomes</taxon>
    </lineage>
</organism>
<dbReference type="EMBL" id="UINC01158025">
    <property type="protein sequence ID" value="SVD55337.1"/>
    <property type="molecule type" value="Genomic_DNA"/>
</dbReference>
<dbReference type="Gene3D" id="3.10.560.10">
    <property type="entry name" value="Outer membrane lipoprotein wza domain like"/>
    <property type="match status" value="1"/>
</dbReference>
<evidence type="ECO:0000259" key="2">
    <source>
        <dbReference type="Pfam" id="PF10531"/>
    </source>
</evidence>
<keyword evidence="1" id="KW-0175">Coiled coil</keyword>
<gene>
    <name evidence="3" type="ORF">METZ01_LOCUS408191</name>
</gene>